<protein>
    <submittedName>
        <fullName evidence="1">Uncharacterized protein</fullName>
    </submittedName>
</protein>
<dbReference type="GeneID" id="20329895"/>
<sequence>MLEKAGSPLPWTPNYDDRTSSDFKDVETATCRSLRKAIDTHTLIAAPSCKLMYLYEGSVYAVSNLAFDESAIIIDGIRYSIASNHELIRNAIEAYSDPEQGAEFQAPVTVRVFSGAYLFNDHTYVWCKQSFLKIAIYPNERFFVPGYPLRNGVDILIGHATFATKPHSPPLIVPTIRTNKGTIIFHSI</sequence>
<dbReference type="EMBL" id="KL597429">
    <property type="protein sequence ID" value="KER18956.1"/>
    <property type="molecule type" value="Genomic_DNA"/>
</dbReference>
<evidence type="ECO:0000313" key="2">
    <source>
        <dbReference type="Proteomes" id="UP000054324"/>
    </source>
</evidence>
<proteinExistence type="predicted"/>
<dbReference type="OrthoDB" id="6266608at2759"/>
<feature type="non-terminal residue" evidence="1">
    <location>
        <position position="188"/>
    </location>
</feature>
<keyword evidence="2" id="KW-1185">Reference proteome</keyword>
<dbReference type="Proteomes" id="UP000054324">
    <property type="component" value="Unassembled WGS sequence"/>
</dbReference>
<reference evidence="1 2" key="1">
    <citation type="submission" date="2013-11" db="EMBL/GenBank/DDBJ databases">
        <title>Opisthorchis viverrini - life in the bile duct.</title>
        <authorList>
            <person name="Young N.D."/>
            <person name="Nagarajan N."/>
            <person name="Lin S.J."/>
            <person name="Korhonen P.K."/>
            <person name="Jex A.R."/>
            <person name="Hall R.S."/>
            <person name="Safavi-Hemami H."/>
            <person name="Kaewkong W."/>
            <person name="Bertrand D."/>
            <person name="Gao S."/>
            <person name="Seet Q."/>
            <person name="Wongkham S."/>
            <person name="Teh B.T."/>
            <person name="Wongkham C."/>
            <person name="Intapan P.M."/>
            <person name="Maleewong W."/>
            <person name="Yang X."/>
            <person name="Hu M."/>
            <person name="Wang Z."/>
            <person name="Hofmann A."/>
            <person name="Sternberg P.W."/>
            <person name="Tan P."/>
            <person name="Wang J."/>
            <person name="Gasser R.B."/>
        </authorList>
    </citation>
    <scope>NUCLEOTIDE SEQUENCE [LARGE SCALE GENOMIC DNA]</scope>
</reference>
<gene>
    <name evidence="1" type="ORF">T265_15730</name>
</gene>
<dbReference type="KEGG" id="ovi:T265_15730"/>
<dbReference type="AlphaFoldDB" id="A0A074YW07"/>
<dbReference type="RefSeq" id="XP_009177297.1">
    <property type="nucleotide sequence ID" value="XM_009179033.1"/>
</dbReference>
<organism evidence="1 2">
    <name type="scientific">Opisthorchis viverrini</name>
    <name type="common">Southeast Asian liver fluke</name>
    <dbReference type="NCBI Taxonomy" id="6198"/>
    <lineage>
        <taxon>Eukaryota</taxon>
        <taxon>Metazoa</taxon>
        <taxon>Spiralia</taxon>
        <taxon>Lophotrochozoa</taxon>
        <taxon>Platyhelminthes</taxon>
        <taxon>Trematoda</taxon>
        <taxon>Digenea</taxon>
        <taxon>Opisthorchiida</taxon>
        <taxon>Opisthorchiata</taxon>
        <taxon>Opisthorchiidae</taxon>
        <taxon>Opisthorchis</taxon>
    </lineage>
</organism>
<accession>A0A074YW07</accession>
<dbReference type="CTD" id="20329895"/>
<name>A0A074YW07_OPIVI</name>
<evidence type="ECO:0000313" key="1">
    <source>
        <dbReference type="EMBL" id="KER18956.1"/>
    </source>
</evidence>